<name>A0ABP0X4Y6_9BRYO</name>
<organism evidence="1 2">
    <name type="scientific">Sphagnum jensenii</name>
    <dbReference type="NCBI Taxonomy" id="128206"/>
    <lineage>
        <taxon>Eukaryota</taxon>
        <taxon>Viridiplantae</taxon>
        <taxon>Streptophyta</taxon>
        <taxon>Embryophyta</taxon>
        <taxon>Bryophyta</taxon>
        <taxon>Sphagnophytina</taxon>
        <taxon>Sphagnopsida</taxon>
        <taxon>Sphagnales</taxon>
        <taxon>Sphagnaceae</taxon>
        <taxon>Sphagnum</taxon>
    </lineage>
</organism>
<proteinExistence type="predicted"/>
<keyword evidence="2" id="KW-1185">Reference proteome</keyword>
<protein>
    <submittedName>
        <fullName evidence="1">Uncharacterized protein</fullName>
    </submittedName>
</protein>
<accession>A0ABP0X4Y6</accession>
<dbReference type="EMBL" id="OZ020100">
    <property type="protein sequence ID" value="CAK9272680.1"/>
    <property type="molecule type" value="Genomic_DNA"/>
</dbReference>
<evidence type="ECO:0000313" key="1">
    <source>
        <dbReference type="EMBL" id="CAK9272680.1"/>
    </source>
</evidence>
<sequence length="79" mass="8910">MRPMEAESTGIRHKSPALQQEGGWASSLFACHVCLQIPLPPSLYNRGVLVAFSLSSRKRTPRLTERFGKRSTERERLQG</sequence>
<reference evidence="1" key="1">
    <citation type="submission" date="2024-02" db="EMBL/GenBank/DDBJ databases">
        <authorList>
            <consortium name="ELIXIR-Norway"/>
            <consortium name="Elixir Norway"/>
        </authorList>
    </citation>
    <scope>NUCLEOTIDE SEQUENCE</scope>
</reference>
<gene>
    <name evidence="1" type="ORF">CSSPJE1EN1_LOCUS18158</name>
</gene>
<dbReference type="Proteomes" id="UP001497444">
    <property type="component" value="Chromosome 5"/>
</dbReference>
<evidence type="ECO:0000313" key="2">
    <source>
        <dbReference type="Proteomes" id="UP001497444"/>
    </source>
</evidence>